<feature type="compositionally biased region" description="Basic and acidic residues" evidence="2">
    <location>
        <begin position="349"/>
        <end position="363"/>
    </location>
</feature>
<feature type="coiled-coil region" evidence="1">
    <location>
        <begin position="193"/>
        <end position="297"/>
    </location>
</feature>
<evidence type="ECO:0000256" key="1">
    <source>
        <dbReference type="SAM" id="Coils"/>
    </source>
</evidence>
<gene>
    <name evidence="3" type="ORF">AB6D66_01510</name>
</gene>
<protein>
    <recommendedName>
        <fullName evidence="5">KfrA N-terminal DNA-binding domain-containing protein</fullName>
    </recommendedName>
</protein>
<proteinExistence type="predicted"/>
<name>A0ABV4MRG5_9VIBR</name>
<organism evidence="3 4">
    <name type="scientific">Vibrio pomeroyi</name>
    <dbReference type="NCBI Taxonomy" id="198832"/>
    <lineage>
        <taxon>Bacteria</taxon>
        <taxon>Pseudomonadati</taxon>
        <taxon>Pseudomonadota</taxon>
        <taxon>Gammaproteobacteria</taxon>
        <taxon>Vibrionales</taxon>
        <taxon>Vibrionaceae</taxon>
        <taxon>Vibrio</taxon>
    </lineage>
</organism>
<evidence type="ECO:0000256" key="2">
    <source>
        <dbReference type="SAM" id="MobiDB-lite"/>
    </source>
</evidence>
<evidence type="ECO:0000313" key="4">
    <source>
        <dbReference type="Proteomes" id="UP001570071"/>
    </source>
</evidence>
<evidence type="ECO:0008006" key="5">
    <source>
        <dbReference type="Google" id="ProtNLM"/>
    </source>
</evidence>
<comment type="caution">
    <text evidence="3">The sequence shown here is derived from an EMBL/GenBank/DDBJ whole genome shotgun (WGS) entry which is preliminary data.</text>
</comment>
<dbReference type="Proteomes" id="UP001570071">
    <property type="component" value="Unassembled WGS sequence"/>
</dbReference>
<keyword evidence="1" id="KW-0175">Coiled coil</keyword>
<feature type="coiled-coil region" evidence="1">
    <location>
        <begin position="87"/>
        <end position="153"/>
    </location>
</feature>
<evidence type="ECO:0000313" key="3">
    <source>
        <dbReference type="EMBL" id="MEZ8719725.1"/>
    </source>
</evidence>
<reference evidence="3 4" key="1">
    <citation type="journal article" date="2024" name="ISME J.">
        <title>Tailless and filamentous prophages are predominant in marine Vibrio.</title>
        <authorList>
            <person name="Steensen K."/>
            <person name="Seneca J."/>
            <person name="Bartlau N."/>
            <person name="Yu X.A."/>
            <person name="Hussain F.A."/>
            <person name="Polz M.F."/>
        </authorList>
    </citation>
    <scope>NUCLEOTIDE SEQUENCE [LARGE SCALE GENOMIC DNA]</scope>
    <source>
        <strain evidence="3 4">10N.239.312.F12</strain>
    </source>
</reference>
<feature type="region of interest" description="Disordered" evidence="2">
    <location>
        <begin position="341"/>
        <end position="363"/>
    </location>
</feature>
<dbReference type="EMBL" id="JBFSSG010000001">
    <property type="protein sequence ID" value="MEZ8719725.1"/>
    <property type="molecule type" value="Genomic_DNA"/>
</dbReference>
<accession>A0ABV4MRG5</accession>
<feature type="region of interest" description="Disordered" evidence="2">
    <location>
        <begin position="302"/>
        <end position="322"/>
    </location>
</feature>
<keyword evidence="4" id="KW-1185">Reference proteome</keyword>
<dbReference type="RefSeq" id="WP_269336678.1">
    <property type="nucleotide sequence ID" value="NZ_JBFSSG010000001.1"/>
</dbReference>
<sequence length="363" mass="41227">MSLNEETTRQFEDFVIRSMAENTPINEIYASVLQREFPDSSYQDCALWLLQYKQELGVIARVPQPAWFDEWLEQLSKFGQDMWPRLEDHLQQELQRTKEGEEQARTELNASLTDALSQVSKLEDKVQSLTLQVEGLERENTNSAKSLQSVEKAHELVVTTLENAGKTLQVQCDKLTIECQGYTDTIKGLNDDLVEKGKLVNVAEQRAERAENERDEEMVKVSTAESQLGECRSELAEVKSQLTTLNDEHKKLKKNQSPDSKILEKAIKKADDMKIEVKSLNDRLVSSESRNEQLVQQIVKQGEQLQKSSDRMMGASEAQHEAELETAELRGRMNALNPQEALEASEGAVKSDSKVEVEIEDKK</sequence>